<keyword evidence="14" id="KW-1185">Reference proteome</keyword>
<reference evidence="13 14" key="1">
    <citation type="submission" date="2021-02" db="EMBL/GenBank/DDBJ databases">
        <title>Safari Cat Assemblies.</title>
        <authorList>
            <person name="Bredemeyer K.R."/>
            <person name="Murphy W.J."/>
        </authorList>
    </citation>
    <scope>NUCLEOTIDE SEQUENCE [LARGE SCALE GENOMIC DNA]</scope>
</reference>
<gene>
    <name evidence="13" type="primary">TSPO</name>
</gene>
<feature type="transmembrane region" description="Helical" evidence="12">
    <location>
        <begin position="115"/>
        <end position="132"/>
    </location>
</feature>
<evidence type="ECO:0000256" key="1">
    <source>
        <dbReference type="ARBA" id="ARBA00004225"/>
    </source>
</evidence>
<feature type="transmembrane region" description="Helical" evidence="12">
    <location>
        <begin position="84"/>
        <end position="103"/>
    </location>
</feature>
<organism evidence="13 14">
    <name type="scientific">Felis catus</name>
    <name type="common">Cat</name>
    <name type="synonym">Felis silvestris catus</name>
    <dbReference type="NCBI Taxonomy" id="9685"/>
    <lineage>
        <taxon>Eukaryota</taxon>
        <taxon>Metazoa</taxon>
        <taxon>Chordata</taxon>
        <taxon>Craniata</taxon>
        <taxon>Vertebrata</taxon>
        <taxon>Euteleostomi</taxon>
        <taxon>Mammalia</taxon>
        <taxon>Eutheria</taxon>
        <taxon>Laurasiatheria</taxon>
        <taxon>Carnivora</taxon>
        <taxon>Feliformia</taxon>
        <taxon>Felidae</taxon>
        <taxon>Felinae</taxon>
        <taxon>Felis</taxon>
    </lineage>
</organism>
<evidence type="ECO:0000256" key="10">
    <source>
        <dbReference type="ARBA" id="ARBA00023170"/>
    </source>
</evidence>
<protein>
    <recommendedName>
        <fullName evidence="3">Translocator protein</fullName>
    </recommendedName>
    <alternativeName>
        <fullName evidence="11">Peripheral-type benzodiazepine receptor</fullName>
    </alternativeName>
</protein>
<dbReference type="Pfam" id="PF03073">
    <property type="entry name" value="TspO_MBR"/>
    <property type="match status" value="1"/>
</dbReference>
<feature type="transmembrane region" description="Helical" evidence="12">
    <location>
        <begin position="42"/>
        <end position="63"/>
    </location>
</feature>
<dbReference type="InterPro" id="IPR004307">
    <property type="entry name" value="TspO_MBR"/>
</dbReference>
<dbReference type="Ensembl" id="ENSFCTT00005069303.1">
    <property type="protein sequence ID" value="ENSFCTP00005049547.1"/>
    <property type="gene ID" value="ENSFCTG00005024336.1"/>
</dbReference>
<keyword evidence="10" id="KW-0675">Receptor</keyword>
<evidence type="ECO:0000256" key="5">
    <source>
        <dbReference type="ARBA" id="ARBA00022692"/>
    </source>
</evidence>
<reference evidence="13" key="3">
    <citation type="submission" date="2025-09" db="UniProtKB">
        <authorList>
            <consortium name="Ensembl"/>
        </authorList>
    </citation>
    <scope>IDENTIFICATION</scope>
    <source>
        <strain evidence="13">breed Abyssinian</strain>
    </source>
</reference>
<name>A0ABI7ZTC5_FELCA</name>
<sequence length="206" mass="22556">MSSGSGWITVSNFELFLSQASVNHEIEELSRTAAAAAMAPPWVPAVGFTLVPSLGGFLGSYYVRGEGLRWYAGLQKPSWHPPRWTLGPIWGTLYSAMGYGSYMVWKELGGFSEEAVVPLGLYAGQLALNWAWPPLFFGTRQMGWALVDLLLTGGLAGATAVAWRGVSPPAARLLYPYLAWLAFAAALNYCVWRDNHSRRGGRRLVE</sequence>
<feature type="transmembrane region" description="Helical" evidence="12">
    <location>
        <begin position="175"/>
        <end position="192"/>
    </location>
</feature>
<evidence type="ECO:0000256" key="3">
    <source>
        <dbReference type="ARBA" id="ARBA00017151"/>
    </source>
</evidence>
<evidence type="ECO:0000313" key="14">
    <source>
        <dbReference type="Proteomes" id="UP000823872"/>
    </source>
</evidence>
<evidence type="ECO:0000256" key="8">
    <source>
        <dbReference type="ARBA" id="ARBA00023128"/>
    </source>
</evidence>
<evidence type="ECO:0000256" key="11">
    <source>
        <dbReference type="ARBA" id="ARBA00029576"/>
    </source>
</evidence>
<evidence type="ECO:0000256" key="4">
    <source>
        <dbReference type="ARBA" id="ARBA00022448"/>
    </source>
</evidence>
<keyword evidence="5 12" id="KW-0812">Transmembrane</keyword>
<dbReference type="CDD" id="cd15904">
    <property type="entry name" value="TSPO_MBR"/>
    <property type="match status" value="1"/>
</dbReference>
<accession>A0ABI7ZTC5</accession>
<dbReference type="Proteomes" id="UP000823872">
    <property type="component" value="Chromosome B4"/>
</dbReference>
<keyword evidence="9 12" id="KW-0472">Membrane</keyword>
<evidence type="ECO:0000256" key="2">
    <source>
        <dbReference type="ARBA" id="ARBA00007524"/>
    </source>
</evidence>
<dbReference type="GeneTree" id="ENSGT00390000012980"/>
<dbReference type="Gene3D" id="1.20.1260.100">
    <property type="entry name" value="TspO/MBR protein"/>
    <property type="match status" value="1"/>
</dbReference>
<evidence type="ECO:0000256" key="9">
    <source>
        <dbReference type="ARBA" id="ARBA00023136"/>
    </source>
</evidence>
<evidence type="ECO:0000256" key="6">
    <source>
        <dbReference type="ARBA" id="ARBA00022989"/>
    </source>
</evidence>
<dbReference type="PANTHER" id="PTHR10057:SF5">
    <property type="entry name" value="TRANSLOCATOR PROTEIN"/>
    <property type="match status" value="1"/>
</dbReference>
<keyword evidence="8" id="KW-0496">Mitochondrion</keyword>
<evidence type="ECO:0000256" key="7">
    <source>
        <dbReference type="ARBA" id="ARBA00023055"/>
    </source>
</evidence>
<keyword evidence="7" id="KW-0445">Lipid transport</keyword>
<evidence type="ECO:0000256" key="12">
    <source>
        <dbReference type="SAM" id="Phobius"/>
    </source>
</evidence>
<evidence type="ECO:0000313" key="13">
    <source>
        <dbReference type="Ensembl" id="ENSFCTP00005049547.1"/>
    </source>
</evidence>
<feature type="transmembrane region" description="Helical" evidence="12">
    <location>
        <begin position="144"/>
        <end position="163"/>
    </location>
</feature>
<comment type="subcellular location">
    <subcellularLocation>
        <location evidence="1">Mitochondrion membrane</location>
        <topology evidence="1">Multi-pass membrane protein</topology>
    </subcellularLocation>
</comment>
<dbReference type="InterPro" id="IPR038330">
    <property type="entry name" value="TspO/MBR-related_sf"/>
</dbReference>
<comment type="similarity">
    <text evidence="2">Belongs to the TspO/BZRP family.</text>
</comment>
<proteinExistence type="inferred from homology"/>
<dbReference type="PANTHER" id="PTHR10057">
    <property type="entry name" value="PERIPHERAL-TYPE BENZODIAZEPINE RECEPTOR"/>
    <property type="match status" value="1"/>
</dbReference>
<keyword evidence="4" id="KW-0813">Transport</keyword>
<keyword evidence="6 12" id="KW-1133">Transmembrane helix</keyword>
<reference evidence="13" key="2">
    <citation type="submission" date="2025-08" db="UniProtKB">
        <authorList>
            <consortium name="Ensembl"/>
        </authorList>
    </citation>
    <scope>IDENTIFICATION</scope>
    <source>
        <strain evidence="13">breed Abyssinian</strain>
    </source>
</reference>